<keyword evidence="3" id="KW-1185">Reference proteome</keyword>
<dbReference type="Pfam" id="PF14832">
    <property type="entry name" value="Tautomerase_3"/>
    <property type="match status" value="1"/>
</dbReference>
<dbReference type="InterPro" id="IPR028116">
    <property type="entry name" value="Cis-CaaD-like"/>
</dbReference>
<evidence type="ECO:0000313" key="3">
    <source>
        <dbReference type="Proteomes" id="UP001172684"/>
    </source>
</evidence>
<dbReference type="Gene3D" id="3.30.429.10">
    <property type="entry name" value="Macrophage Migration Inhibitory Factor"/>
    <property type="match status" value="1"/>
</dbReference>
<accession>A0ABQ9P4I5</accession>
<comment type="caution">
    <text evidence="2">The sequence shown here is derived from an EMBL/GenBank/DDBJ whole genome shotgun (WGS) entry which is preliminary data.</text>
</comment>
<sequence>MPLYLITLCHPYLLTSSQRRSLAQAITRIHSTLFSAPSLFVNVRFMNADAASSSEATAFVGGKESPTNFIAAHVRHGPSRPRSKYDELCAQIHSAWDEIVVDVQGKAASEEHKLHTIFIMGDIVAGWEQGFSIPEAGGDAAWIKENMGEFERRAGQGDGAMRDLVEEVRARGGEWGVE</sequence>
<dbReference type="Proteomes" id="UP001172684">
    <property type="component" value="Unassembled WGS sequence"/>
</dbReference>
<name>A0ABQ9P4I5_9PEZI</name>
<protein>
    <recommendedName>
        <fullName evidence="1">Tautomerase cis-CaaD-like domain-containing protein</fullName>
    </recommendedName>
</protein>
<evidence type="ECO:0000259" key="1">
    <source>
        <dbReference type="Pfam" id="PF14832"/>
    </source>
</evidence>
<dbReference type="EMBL" id="JAPDRL010000002">
    <property type="protein sequence ID" value="KAJ9669512.1"/>
    <property type="molecule type" value="Genomic_DNA"/>
</dbReference>
<organism evidence="2 3">
    <name type="scientific">Coniosporium apollinis</name>
    <dbReference type="NCBI Taxonomy" id="61459"/>
    <lineage>
        <taxon>Eukaryota</taxon>
        <taxon>Fungi</taxon>
        <taxon>Dikarya</taxon>
        <taxon>Ascomycota</taxon>
        <taxon>Pezizomycotina</taxon>
        <taxon>Dothideomycetes</taxon>
        <taxon>Dothideomycetes incertae sedis</taxon>
        <taxon>Coniosporium</taxon>
    </lineage>
</organism>
<reference evidence="2" key="1">
    <citation type="submission" date="2022-10" db="EMBL/GenBank/DDBJ databases">
        <title>Culturing micro-colonial fungi from biological soil crusts in the Mojave desert and describing Neophaeococcomyces mojavensis, and introducing the new genera and species Taxawa tesnikishii.</title>
        <authorList>
            <person name="Kurbessoian T."/>
            <person name="Stajich J.E."/>
        </authorList>
    </citation>
    <scope>NUCLEOTIDE SEQUENCE</scope>
    <source>
        <strain evidence="2">TK_1</strain>
    </source>
</reference>
<evidence type="ECO:0000313" key="2">
    <source>
        <dbReference type="EMBL" id="KAJ9669512.1"/>
    </source>
</evidence>
<proteinExistence type="predicted"/>
<dbReference type="InterPro" id="IPR014347">
    <property type="entry name" value="Tautomerase/MIF_sf"/>
</dbReference>
<gene>
    <name evidence="2" type="ORF">H2201_000379</name>
</gene>
<feature type="domain" description="Tautomerase cis-CaaD-like" evidence="1">
    <location>
        <begin position="1"/>
        <end position="146"/>
    </location>
</feature>